<dbReference type="PaxDb" id="3635-A0A1U8I539"/>
<evidence type="ECO:0000313" key="2">
    <source>
        <dbReference type="RefSeq" id="XP_016673331.1"/>
    </source>
</evidence>
<dbReference type="SUPFAM" id="SSF54160">
    <property type="entry name" value="Chromo domain-like"/>
    <property type="match status" value="1"/>
</dbReference>
<dbReference type="GeneID" id="107892791"/>
<evidence type="ECO:0000313" key="1">
    <source>
        <dbReference type="Proteomes" id="UP000818029"/>
    </source>
</evidence>
<sequence length="126" mass="14875">MAPYEALYGCKCCTPLCWTELGEQRILGPELVSETEDKLELPPELDRIHDLFHISMLRRYRSDSTHIVPVEEIEVRPDLMFEYESVQILDCNIKVLRMKSILLVKVLWQNHSTEEATWEPEDLMRQ</sequence>
<gene>
    <name evidence="2" type="primary">LOC107892791</name>
</gene>
<evidence type="ECO:0008006" key="3">
    <source>
        <dbReference type="Google" id="ProtNLM"/>
    </source>
</evidence>
<accession>A0A1U8I539</accession>
<dbReference type="Proteomes" id="UP000818029">
    <property type="component" value="Chromosome A09"/>
</dbReference>
<reference evidence="2" key="2">
    <citation type="submission" date="2025-08" db="UniProtKB">
        <authorList>
            <consortium name="RefSeq"/>
        </authorList>
    </citation>
    <scope>IDENTIFICATION</scope>
</reference>
<dbReference type="PANTHER" id="PTHR46148:SF44">
    <property type="entry name" value="GAG-POL POLYPROTEIN"/>
    <property type="match status" value="1"/>
</dbReference>
<keyword evidence="1" id="KW-1185">Reference proteome</keyword>
<protein>
    <recommendedName>
        <fullName evidence="3">Chromo domain-containing protein</fullName>
    </recommendedName>
</protein>
<organism evidence="1 2">
    <name type="scientific">Gossypium hirsutum</name>
    <name type="common">Upland cotton</name>
    <name type="synonym">Gossypium mexicanum</name>
    <dbReference type="NCBI Taxonomy" id="3635"/>
    <lineage>
        <taxon>Eukaryota</taxon>
        <taxon>Viridiplantae</taxon>
        <taxon>Streptophyta</taxon>
        <taxon>Embryophyta</taxon>
        <taxon>Tracheophyta</taxon>
        <taxon>Spermatophyta</taxon>
        <taxon>Magnoliopsida</taxon>
        <taxon>eudicotyledons</taxon>
        <taxon>Gunneridae</taxon>
        <taxon>Pentapetalae</taxon>
        <taxon>rosids</taxon>
        <taxon>malvids</taxon>
        <taxon>Malvales</taxon>
        <taxon>Malvaceae</taxon>
        <taxon>Malvoideae</taxon>
        <taxon>Gossypium</taxon>
    </lineage>
</organism>
<dbReference type="KEGG" id="ghi:107892791"/>
<name>A0A1U8I539_GOSHI</name>
<reference evidence="1" key="1">
    <citation type="journal article" date="2020" name="Nat. Genet.">
        <title>Genomic diversifications of five Gossypium allopolyploid species and their impact on cotton improvement.</title>
        <authorList>
            <person name="Chen Z.J."/>
            <person name="Sreedasyam A."/>
            <person name="Ando A."/>
            <person name="Song Q."/>
            <person name="De Santiago L.M."/>
            <person name="Hulse-Kemp A.M."/>
            <person name="Ding M."/>
            <person name="Ye W."/>
            <person name="Kirkbride R.C."/>
            <person name="Jenkins J."/>
            <person name="Plott C."/>
            <person name="Lovell J."/>
            <person name="Lin Y.M."/>
            <person name="Vaughn R."/>
            <person name="Liu B."/>
            <person name="Simpson S."/>
            <person name="Scheffler B.E."/>
            <person name="Wen L."/>
            <person name="Saski C.A."/>
            <person name="Grover C.E."/>
            <person name="Hu G."/>
            <person name="Conover J.L."/>
            <person name="Carlson J.W."/>
            <person name="Shu S."/>
            <person name="Boston L.B."/>
            <person name="Williams M."/>
            <person name="Peterson D.G."/>
            <person name="McGee K."/>
            <person name="Jones D.C."/>
            <person name="Wendel J.F."/>
            <person name="Stelly D.M."/>
            <person name="Grimwood J."/>
            <person name="Schmutz J."/>
        </authorList>
    </citation>
    <scope>NUCLEOTIDE SEQUENCE [LARGE SCALE GENOMIC DNA]</scope>
    <source>
        <strain evidence="1">cv. TM-1</strain>
    </source>
</reference>
<dbReference type="InterPro" id="IPR016197">
    <property type="entry name" value="Chromo-like_dom_sf"/>
</dbReference>
<dbReference type="PANTHER" id="PTHR46148">
    <property type="entry name" value="CHROMO DOMAIN-CONTAINING PROTEIN"/>
    <property type="match status" value="1"/>
</dbReference>
<proteinExistence type="predicted"/>
<dbReference type="AlphaFoldDB" id="A0A1U8I539"/>
<dbReference type="RefSeq" id="XP_016673331.1">
    <property type="nucleotide sequence ID" value="XM_016817842.1"/>
</dbReference>